<evidence type="ECO:0000256" key="2">
    <source>
        <dbReference type="SAM" id="MobiDB-lite"/>
    </source>
</evidence>
<keyword evidence="1" id="KW-0175">Coiled coil</keyword>
<evidence type="ECO:0000313" key="3">
    <source>
        <dbReference type="EMBL" id="PZO14113.1"/>
    </source>
</evidence>
<reference evidence="3 4" key="2">
    <citation type="submission" date="2018-06" db="EMBL/GenBank/DDBJ databases">
        <title>Metagenomic assembly of (sub)arctic Cyanobacteria and their associated microbiome from non-axenic cultures.</title>
        <authorList>
            <person name="Baurain D."/>
        </authorList>
    </citation>
    <scope>NUCLEOTIDE SEQUENCE [LARGE SCALE GENOMIC DNA]</scope>
    <source>
        <strain evidence="3">ULC129bin1</strain>
    </source>
</reference>
<evidence type="ECO:0000256" key="1">
    <source>
        <dbReference type="SAM" id="Coils"/>
    </source>
</evidence>
<protein>
    <submittedName>
        <fullName evidence="3">Uncharacterized protein</fullName>
    </submittedName>
</protein>
<dbReference type="EMBL" id="QBMC01000113">
    <property type="protein sequence ID" value="PZO14113.1"/>
    <property type="molecule type" value="Genomic_DNA"/>
</dbReference>
<gene>
    <name evidence="3" type="ORF">DCF25_15290</name>
</gene>
<evidence type="ECO:0000313" key="4">
    <source>
        <dbReference type="Proteomes" id="UP000249354"/>
    </source>
</evidence>
<dbReference type="Proteomes" id="UP000249354">
    <property type="component" value="Unassembled WGS sequence"/>
</dbReference>
<reference evidence="4" key="1">
    <citation type="submission" date="2018-04" db="EMBL/GenBank/DDBJ databases">
        <authorList>
            <person name="Cornet L."/>
        </authorList>
    </citation>
    <scope>NUCLEOTIDE SEQUENCE [LARGE SCALE GENOMIC DNA]</scope>
</reference>
<name>A0A2W4TZ97_9CYAN</name>
<comment type="caution">
    <text evidence="3">The sequence shown here is derived from an EMBL/GenBank/DDBJ whole genome shotgun (WGS) entry which is preliminary data.</text>
</comment>
<sequence>MARQKRSSRVLDKAESRLTGVQSIDEKLVLNKQLTAQAYGAHINTLTHKLNAYNKALADVDALQIEVDEAEDFLSNYSEQMLMGVGAEFGKNSAEYERAGGVRKSDRKRPTRRAAVAVS</sequence>
<feature type="region of interest" description="Disordered" evidence="2">
    <location>
        <begin position="98"/>
        <end position="119"/>
    </location>
</feature>
<organism evidence="3 4">
    <name type="scientific">Leptolyngbya foveolarum</name>
    <dbReference type="NCBI Taxonomy" id="47253"/>
    <lineage>
        <taxon>Bacteria</taxon>
        <taxon>Bacillati</taxon>
        <taxon>Cyanobacteriota</taxon>
        <taxon>Cyanophyceae</taxon>
        <taxon>Leptolyngbyales</taxon>
        <taxon>Leptolyngbyaceae</taxon>
        <taxon>Leptolyngbya group</taxon>
        <taxon>Leptolyngbya</taxon>
    </lineage>
</organism>
<accession>A0A2W4TZ97</accession>
<feature type="coiled-coil region" evidence="1">
    <location>
        <begin position="53"/>
        <end position="80"/>
    </location>
</feature>
<proteinExistence type="predicted"/>
<dbReference type="AlphaFoldDB" id="A0A2W4TZ97"/>